<dbReference type="Gene3D" id="2.60.120.260">
    <property type="entry name" value="Galactose-binding domain-like"/>
    <property type="match status" value="1"/>
</dbReference>
<evidence type="ECO:0000256" key="4">
    <source>
        <dbReference type="ARBA" id="ARBA00023136"/>
    </source>
</evidence>
<proteinExistence type="predicted"/>
<comment type="subcellular location">
    <subcellularLocation>
        <location evidence="1">Membrane</location>
    </subcellularLocation>
</comment>
<accession>A0ABQ8K4N8</accession>
<evidence type="ECO:0000313" key="6">
    <source>
        <dbReference type="EMBL" id="KAH9831926.1"/>
    </source>
</evidence>
<dbReference type="RefSeq" id="XP_047774972.1">
    <property type="nucleotide sequence ID" value="XM_047920992.1"/>
</dbReference>
<feature type="domain" description="SUN" evidence="5">
    <location>
        <begin position="38"/>
        <end position="235"/>
    </location>
</feature>
<keyword evidence="2" id="KW-0812">Transmembrane</keyword>
<dbReference type="InterPro" id="IPR045119">
    <property type="entry name" value="SUN1-5"/>
</dbReference>
<organism evidence="6 7">
    <name type="scientific">Rhodofomes roseus</name>
    <dbReference type="NCBI Taxonomy" id="34475"/>
    <lineage>
        <taxon>Eukaryota</taxon>
        <taxon>Fungi</taxon>
        <taxon>Dikarya</taxon>
        <taxon>Basidiomycota</taxon>
        <taxon>Agaricomycotina</taxon>
        <taxon>Agaricomycetes</taxon>
        <taxon>Polyporales</taxon>
        <taxon>Rhodofomes</taxon>
    </lineage>
</organism>
<evidence type="ECO:0000313" key="7">
    <source>
        <dbReference type="Proteomes" id="UP000814176"/>
    </source>
</evidence>
<evidence type="ECO:0000259" key="5">
    <source>
        <dbReference type="PROSITE" id="PS51469"/>
    </source>
</evidence>
<gene>
    <name evidence="6" type="ORF">C8Q71DRAFT_714738</name>
</gene>
<protein>
    <recommendedName>
        <fullName evidence="5">SUN domain-containing protein</fullName>
    </recommendedName>
</protein>
<keyword evidence="4" id="KW-0472">Membrane</keyword>
<dbReference type="EMBL" id="JADCUA010000023">
    <property type="protein sequence ID" value="KAH9831926.1"/>
    <property type="molecule type" value="Genomic_DNA"/>
</dbReference>
<evidence type="ECO:0000256" key="3">
    <source>
        <dbReference type="ARBA" id="ARBA00022989"/>
    </source>
</evidence>
<dbReference type="PANTHER" id="PTHR12911">
    <property type="entry name" value="SAD1/UNC-84-LIKE PROTEIN-RELATED"/>
    <property type="match status" value="1"/>
</dbReference>
<name>A0ABQ8K4N8_9APHY</name>
<keyword evidence="7" id="KW-1185">Reference proteome</keyword>
<comment type="caution">
    <text evidence="6">The sequence shown here is derived from an EMBL/GenBank/DDBJ whole genome shotgun (WGS) entry which is preliminary data.</text>
</comment>
<dbReference type="PROSITE" id="PS51469">
    <property type="entry name" value="SUN"/>
    <property type="match status" value="1"/>
</dbReference>
<dbReference type="Pfam" id="PF07738">
    <property type="entry name" value="Sad1_UNC"/>
    <property type="match status" value="2"/>
</dbReference>
<dbReference type="Proteomes" id="UP000814176">
    <property type="component" value="Unassembled WGS sequence"/>
</dbReference>
<dbReference type="GeneID" id="72001724"/>
<dbReference type="PANTHER" id="PTHR12911:SF8">
    <property type="entry name" value="KLAROID PROTEIN-RELATED"/>
    <property type="match status" value="1"/>
</dbReference>
<evidence type="ECO:0000256" key="2">
    <source>
        <dbReference type="ARBA" id="ARBA00022692"/>
    </source>
</evidence>
<dbReference type="InterPro" id="IPR012919">
    <property type="entry name" value="SUN_dom"/>
</dbReference>
<evidence type="ECO:0000256" key="1">
    <source>
        <dbReference type="ARBA" id="ARBA00004370"/>
    </source>
</evidence>
<keyword evidence="3" id="KW-1133">Transmembrane helix</keyword>
<sequence length="235" mass="26025">MRYTQHLIPALSTLPHLETPLTPSLRRAIEDIVTERIRAHAIASRGQHDFALRAAGGRIVPALTTGCTSMFHWSCNGPSVAIDEDVRVGQCWDIRALPAQLGVVLPKIIQPSHVTVEHLPKEINSDIGTAPRNMTLWGIVDGKANIALFEDLLRDDPGLEALGRRRPHIATDHRYAPLLSFTYDVDGEDAIQTFGISERFRTTQMSFAVFVLEVEDSWGGASTCLYRVRIHGTVV</sequence>
<reference evidence="6 7" key="1">
    <citation type="journal article" date="2021" name="Environ. Microbiol.">
        <title>Gene family expansions and transcriptome signatures uncover fungal adaptations to wood decay.</title>
        <authorList>
            <person name="Hage H."/>
            <person name="Miyauchi S."/>
            <person name="Viragh M."/>
            <person name="Drula E."/>
            <person name="Min B."/>
            <person name="Chaduli D."/>
            <person name="Navarro D."/>
            <person name="Favel A."/>
            <person name="Norest M."/>
            <person name="Lesage-Meessen L."/>
            <person name="Balint B."/>
            <person name="Merenyi Z."/>
            <person name="de Eugenio L."/>
            <person name="Morin E."/>
            <person name="Martinez A.T."/>
            <person name="Baldrian P."/>
            <person name="Stursova M."/>
            <person name="Martinez M.J."/>
            <person name="Novotny C."/>
            <person name="Magnuson J.K."/>
            <person name="Spatafora J.W."/>
            <person name="Maurice S."/>
            <person name="Pangilinan J."/>
            <person name="Andreopoulos W."/>
            <person name="LaButti K."/>
            <person name="Hundley H."/>
            <person name="Na H."/>
            <person name="Kuo A."/>
            <person name="Barry K."/>
            <person name="Lipzen A."/>
            <person name="Henrissat B."/>
            <person name="Riley R."/>
            <person name="Ahrendt S."/>
            <person name="Nagy L.G."/>
            <person name="Grigoriev I.V."/>
            <person name="Martin F."/>
            <person name="Rosso M.N."/>
        </authorList>
    </citation>
    <scope>NUCLEOTIDE SEQUENCE [LARGE SCALE GENOMIC DNA]</scope>
    <source>
        <strain evidence="6 7">CIRM-BRFM 1785</strain>
    </source>
</reference>